<keyword evidence="1" id="KW-0399">Innate immunity</keyword>
<evidence type="ECO:0000256" key="3">
    <source>
        <dbReference type="ARBA" id="ARBA00022771"/>
    </source>
</evidence>
<keyword evidence="3 6" id="KW-0863">Zinc-finger</keyword>
<dbReference type="GeneID" id="115429271"/>
<gene>
    <name evidence="11" type="primary">LOC115429271</name>
</gene>
<dbReference type="CDD" id="cd19769">
    <property type="entry name" value="Bbox2_TRIM16-like"/>
    <property type="match status" value="1"/>
</dbReference>
<dbReference type="SMART" id="SM00449">
    <property type="entry name" value="SPRY"/>
    <property type="match status" value="1"/>
</dbReference>
<dbReference type="Pfam" id="PF13765">
    <property type="entry name" value="PRY"/>
    <property type="match status" value="1"/>
</dbReference>
<dbReference type="Proteomes" id="UP000472271">
    <property type="component" value="Chromosome 12"/>
</dbReference>
<dbReference type="GO" id="GO:0045087">
    <property type="term" value="P:innate immune response"/>
    <property type="evidence" value="ECO:0007669"/>
    <property type="project" value="UniProtKB-KW"/>
</dbReference>
<feature type="domain" description="RING-type" evidence="8">
    <location>
        <begin position="15"/>
        <end position="55"/>
    </location>
</feature>
<dbReference type="Pfam" id="PF00622">
    <property type="entry name" value="SPRY"/>
    <property type="match status" value="1"/>
</dbReference>
<dbReference type="Pfam" id="PF13445">
    <property type="entry name" value="zf-RING_UBOX"/>
    <property type="match status" value="1"/>
</dbReference>
<keyword evidence="7" id="KW-0175">Coiled coil</keyword>
<evidence type="ECO:0000256" key="5">
    <source>
        <dbReference type="ARBA" id="ARBA00022859"/>
    </source>
</evidence>
<dbReference type="FunFam" id="2.60.120.920:FF:000004">
    <property type="entry name" value="Butyrophilin subfamily 1 member A1"/>
    <property type="match status" value="1"/>
</dbReference>
<dbReference type="AlphaFoldDB" id="A0A672YW84"/>
<feature type="coiled-coil region" evidence="7">
    <location>
        <begin position="186"/>
        <end position="220"/>
    </location>
</feature>
<keyword evidence="2" id="KW-0479">Metal-binding</keyword>
<dbReference type="SUPFAM" id="SSF49899">
    <property type="entry name" value="Concanavalin A-like lectins/glucanases"/>
    <property type="match status" value="1"/>
</dbReference>
<dbReference type="Gene3D" id="2.60.120.920">
    <property type="match status" value="1"/>
</dbReference>
<evidence type="ECO:0000313" key="12">
    <source>
        <dbReference type="Proteomes" id="UP000472271"/>
    </source>
</evidence>
<dbReference type="InterPro" id="IPR006574">
    <property type="entry name" value="PRY"/>
</dbReference>
<dbReference type="PANTHER" id="PTHR25465:SF32">
    <property type="entry name" value="BLOODTHIRSTY-RELATED GENE FAMILY, MEMBER 16 ISOFORM X1-RELATED"/>
    <property type="match status" value="1"/>
</dbReference>
<dbReference type="Pfam" id="PF25600">
    <property type="entry name" value="TRIM_CC"/>
    <property type="match status" value="1"/>
</dbReference>
<evidence type="ECO:0000313" key="11">
    <source>
        <dbReference type="Ensembl" id="ENSSORP00005008697.1"/>
    </source>
</evidence>
<organism evidence="11 12">
    <name type="scientific">Sphaeramia orbicularis</name>
    <name type="common">orbiculate cardinalfish</name>
    <dbReference type="NCBI Taxonomy" id="375764"/>
    <lineage>
        <taxon>Eukaryota</taxon>
        <taxon>Metazoa</taxon>
        <taxon>Chordata</taxon>
        <taxon>Craniata</taxon>
        <taxon>Vertebrata</taxon>
        <taxon>Euteleostomi</taxon>
        <taxon>Actinopterygii</taxon>
        <taxon>Neopterygii</taxon>
        <taxon>Teleostei</taxon>
        <taxon>Neoteleostei</taxon>
        <taxon>Acanthomorphata</taxon>
        <taxon>Gobiaria</taxon>
        <taxon>Kurtiformes</taxon>
        <taxon>Apogonoidei</taxon>
        <taxon>Apogonidae</taxon>
        <taxon>Apogoninae</taxon>
        <taxon>Sphaeramia</taxon>
    </lineage>
</organism>
<keyword evidence="5" id="KW-0391">Immunity</keyword>
<keyword evidence="12" id="KW-1185">Reference proteome</keyword>
<dbReference type="Pfam" id="PF00643">
    <property type="entry name" value="zf-B_box"/>
    <property type="match status" value="1"/>
</dbReference>
<dbReference type="InterPro" id="IPR013320">
    <property type="entry name" value="ConA-like_dom_sf"/>
</dbReference>
<dbReference type="SMART" id="SM00184">
    <property type="entry name" value="RING"/>
    <property type="match status" value="1"/>
</dbReference>
<dbReference type="InterPro" id="IPR000315">
    <property type="entry name" value="Znf_B-box"/>
</dbReference>
<dbReference type="Gene3D" id="3.30.160.60">
    <property type="entry name" value="Classic Zinc Finger"/>
    <property type="match status" value="1"/>
</dbReference>
<name>A0A672YW84_9TELE</name>
<evidence type="ECO:0000256" key="4">
    <source>
        <dbReference type="ARBA" id="ARBA00022833"/>
    </source>
</evidence>
<dbReference type="SMART" id="SM00589">
    <property type="entry name" value="PRY"/>
    <property type="match status" value="1"/>
</dbReference>
<reference evidence="11" key="2">
    <citation type="submission" date="2025-08" db="UniProtKB">
        <authorList>
            <consortium name="Ensembl"/>
        </authorList>
    </citation>
    <scope>IDENTIFICATION</scope>
</reference>
<dbReference type="GO" id="GO:0005737">
    <property type="term" value="C:cytoplasm"/>
    <property type="evidence" value="ECO:0007669"/>
    <property type="project" value="UniProtKB-ARBA"/>
</dbReference>
<dbReference type="InterPro" id="IPR058030">
    <property type="entry name" value="TRIM8/14/16/25/29/45/65_CC"/>
</dbReference>
<dbReference type="SMART" id="SM00336">
    <property type="entry name" value="BBOX"/>
    <property type="match status" value="1"/>
</dbReference>
<reference evidence="11" key="3">
    <citation type="submission" date="2025-09" db="UniProtKB">
        <authorList>
            <consortium name="Ensembl"/>
        </authorList>
    </citation>
    <scope>IDENTIFICATION</scope>
</reference>
<feature type="domain" description="B30.2/SPRY" evidence="10">
    <location>
        <begin position="347"/>
        <end position="545"/>
    </location>
</feature>
<evidence type="ECO:0000256" key="6">
    <source>
        <dbReference type="PROSITE-ProRule" id="PRU00024"/>
    </source>
</evidence>
<dbReference type="PROSITE" id="PS50089">
    <property type="entry name" value="ZF_RING_2"/>
    <property type="match status" value="1"/>
</dbReference>
<dbReference type="InterPro" id="IPR003879">
    <property type="entry name" value="Butyrophylin_SPRY"/>
</dbReference>
<dbReference type="InterPro" id="IPR001870">
    <property type="entry name" value="B30.2/SPRY"/>
</dbReference>
<dbReference type="InterPro" id="IPR027370">
    <property type="entry name" value="Znf-RING_euk"/>
</dbReference>
<proteinExistence type="predicted"/>
<keyword evidence="4" id="KW-0862">Zinc</keyword>
<dbReference type="PROSITE" id="PS50119">
    <property type="entry name" value="ZF_BBOX"/>
    <property type="match status" value="1"/>
</dbReference>
<dbReference type="Ensembl" id="ENSSORT00005008997.1">
    <property type="protein sequence ID" value="ENSSORP00005008697.1"/>
    <property type="gene ID" value="ENSSORG00005004799.1"/>
</dbReference>
<dbReference type="InterPro" id="IPR043136">
    <property type="entry name" value="B30.2/SPRY_sf"/>
</dbReference>
<evidence type="ECO:0000259" key="9">
    <source>
        <dbReference type="PROSITE" id="PS50119"/>
    </source>
</evidence>
<dbReference type="OrthoDB" id="6270329at2759"/>
<protein>
    <submittedName>
        <fullName evidence="11">E3 ubiquitin-protein ligase TRIM39-like</fullName>
    </submittedName>
</protein>
<dbReference type="InterPro" id="IPR017907">
    <property type="entry name" value="Znf_RING_CS"/>
</dbReference>
<feature type="coiled-coil region" evidence="7">
    <location>
        <begin position="247"/>
        <end position="299"/>
    </location>
</feature>
<dbReference type="PANTHER" id="PTHR25465">
    <property type="entry name" value="B-BOX DOMAIN CONTAINING"/>
    <property type="match status" value="1"/>
</dbReference>
<dbReference type="CDD" id="cd13733">
    <property type="entry name" value="SPRY_PRY_C-I_1"/>
    <property type="match status" value="1"/>
</dbReference>
<evidence type="ECO:0000256" key="7">
    <source>
        <dbReference type="SAM" id="Coils"/>
    </source>
</evidence>
<dbReference type="PROSITE" id="PS00518">
    <property type="entry name" value="ZF_RING_1"/>
    <property type="match status" value="1"/>
</dbReference>
<dbReference type="InterPro" id="IPR003877">
    <property type="entry name" value="SPRY_dom"/>
</dbReference>
<evidence type="ECO:0000256" key="1">
    <source>
        <dbReference type="ARBA" id="ARBA00022588"/>
    </source>
</evidence>
<dbReference type="InterPro" id="IPR013083">
    <property type="entry name" value="Znf_RING/FYVE/PHD"/>
</dbReference>
<feature type="domain" description="B box-type" evidence="9">
    <location>
        <begin position="149"/>
        <end position="189"/>
    </location>
</feature>
<dbReference type="InterPro" id="IPR001841">
    <property type="entry name" value="Znf_RING"/>
</dbReference>
<evidence type="ECO:0000259" key="8">
    <source>
        <dbReference type="PROSITE" id="PS50089"/>
    </source>
</evidence>
<dbReference type="SUPFAM" id="SSF57845">
    <property type="entry name" value="B-box zinc-binding domain"/>
    <property type="match status" value="1"/>
</dbReference>
<evidence type="ECO:0000259" key="10">
    <source>
        <dbReference type="PROSITE" id="PS50188"/>
    </source>
</evidence>
<dbReference type="Gene3D" id="3.30.40.10">
    <property type="entry name" value="Zinc/RING finger domain, C3HC4 (zinc finger)"/>
    <property type="match status" value="1"/>
</dbReference>
<accession>A0A672YW84</accession>
<dbReference type="RefSeq" id="XP_030004446.1">
    <property type="nucleotide sequence ID" value="XM_030148586.1"/>
</dbReference>
<sequence length="546" mass="62312">MSAASILVSEDQFLCAICLDVFTDPVTTPCGHNFCKNCIIENWSTDVQNQCPLCKMDFDTRPEMHVNTFISEMVAEFRQSREKKTKQSCCSGQQTSKAGEVLCDICTETKLKALKSCLMCLSSYCETHLEVHQKITLTRHQLIDPVENLEDRMCKRHDRPLELFCKTDQVCVCQFCTLSHHKSHVFTPLEEEYEEKKAELEKTEAELQQMIQDRQVKTEKIKQLVRLSKDDAEREIETSVQPFTALIQSAERSLTQLIETIEEKQKEMEKIAEGFITEMEEEISELVKTRAEVDQLIQTEDPLQLLQSLPHLSTVPHMKDWKEVHVPSSYEGTVRTAVAQLEETFSTEMKKLAEAELKRVQQFAVDVTLDPDTAHPNLILSDDGKQVKVGSLMKSLPDNPRRFSAHRRVLGKQGFTSKFYYEVQVTEKTEWTLGVVRESINRKEKIIHSPKCGFWTVCLKNGNEYKALAHPSVLLSLKSQPQKVGVFVDYHGGLVSFYDVDTASHIYTFTGCNFSEKLYPYFYPCPVDGGKNSAPLVITFVDTVTC</sequence>
<dbReference type="InParanoid" id="A0A672YW84"/>
<evidence type="ECO:0000256" key="2">
    <source>
        <dbReference type="ARBA" id="ARBA00022723"/>
    </source>
</evidence>
<dbReference type="GO" id="GO:0008270">
    <property type="term" value="F:zinc ion binding"/>
    <property type="evidence" value="ECO:0007669"/>
    <property type="project" value="UniProtKB-KW"/>
</dbReference>
<reference evidence="11" key="1">
    <citation type="submission" date="2019-06" db="EMBL/GenBank/DDBJ databases">
        <authorList>
            <consortium name="Wellcome Sanger Institute Data Sharing"/>
        </authorList>
    </citation>
    <scope>NUCLEOTIDE SEQUENCE [LARGE SCALE GENOMIC DNA]</scope>
</reference>
<dbReference type="InterPro" id="IPR051051">
    <property type="entry name" value="E3_ubiq-ligase_TRIM/RNF"/>
</dbReference>
<dbReference type="SUPFAM" id="SSF57850">
    <property type="entry name" value="RING/U-box"/>
    <property type="match status" value="1"/>
</dbReference>
<dbReference type="Gene3D" id="4.10.830.40">
    <property type="match status" value="1"/>
</dbReference>
<dbReference type="PRINTS" id="PR01407">
    <property type="entry name" value="BUTYPHLNCDUF"/>
</dbReference>
<dbReference type="PROSITE" id="PS50188">
    <property type="entry name" value="B302_SPRY"/>
    <property type="match status" value="1"/>
</dbReference>